<dbReference type="NCBIfam" id="TIGR00449">
    <property type="entry name" value="tgt_general"/>
    <property type="match status" value="1"/>
</dbReference>
<sequence>MFKINHKSTNSLARQGTLTTLHGEIDTPCFYPDATYGAVKFLSPEDLNSIGLQMVLGNVYHLGLRPGPKTIKEFGGLHKFMNWDKPILTDSGGFQAFSLVHRNKMGEVLEEGVLFYDHLSGSKHLLTPELSISMQLDMGSDILMAFDDCIFAGEDNATNLKSVELTTKWGKLSKETFLTKTAESKEKPLLFGIVQGGKD</sequence>
<dbReference type="GO" id="GO:0008616">
    <property type="term" value="P:tRNA queuosine(34) biosynthetic process"/>
    <property type="evidence" value="ECO:0007669"/>
    <property type="project" value="TreeGrafter"/>
</dbReference>
<dbReference type="Proteomes" id="UP000782843">
    <property type="component" value="Unassembled WGS sequence"/>
</dbReference>
<dbReference type="SUPFAM" id="SSF51713">
    <property type="entry name" value="tRNA-guanine transglycosylase"/>
    <property type="match status" value="1"/>
</dbReference>
<keyword evidence="3" id="KW-0328">Glycosyltransferase</keyword>
<dbReference type="EC" id="2.4.2.-" evidence="3"/>
<dbReference type="InterPro" id="IPR002616">
    <property type="entry name" value="tRNA_ribo_trans-like"/>
</dbReference>
<reference evidence="3" key="1">
    <citation type="submission" date="2020-04" db="EMBL/GenBank/DDBJ databases">
        <authorList>
            <person name="Zhang T."/>
        </authorList>
    </citation>
    <scope>NUCLEOTIDE SEQUENCE</scope>
    <source>
        <strain evidence="3">HKST-UBA10</strain>
    </source>
</reference>
<dbReference type="Gene3D" id="3.20.20.105">
    <property type="entry name" value="Queuine tRNA-ribosyltransferase-like"/>
    <property type="match status" value="1"/>
</dbReference>
<dbReference type="EMBL" id="JAGQLG010000102">
    <property type="protein sequence ID" value="MCA9382300.1"/>
    <property type="molecule type" value="Genomic_DNA"/>
</dbReference>
<accession>A0A955L3K3</accession>
<dbReference type="GO" id="GO:0005829">
    <property type="term" value="C:cytosol"/>
    <property type="evidence" value="ECO:0007669"/>
    <property type="project" value="TreeGrafter"/>
</dbReference>
<protein>
    <submittedName>
        <fullName evidence="3">tRNA-guanine transglycosylase</fullName>
        <ecNumber evidence="3">2.4.2.-</ecNumber>
    </submittedName>
</protein>
<dbReference type="AlphaFoldDB" id="A0A955L3K3"/>
<evidence type="ECO:0000313" key="3">
    <source>
        <dbReference type="EMBL" id="MCA9382300.1"/>
    </source>
</evidence>
<feature type="domain" description="tRNA-guanine(15) transglycosylase-like" evidence="2">
    <location>
        <begin position="13"/>
        <end position="198"/>
    </location>
</feature>
<dbReference type="PANTHER" id="PTHR46499:SF1">
    <property type="entry name" value="QUEUINE TRNA-RIBOSYLTRANSFERASE"/>
    <property type="match status" value="1"/>
</dbReference>
<keyword evidence="3" id="KW-0808">Transferase</keyword>
<evidence type="ECO:0000313" key="4">
    <source>
        <dbReference type="Proteomes" id="UP000782843"/>
    </source>
</evidence>
<dbReference type="GO" id="GO:0016757">
    <property type="term" value="F:glycosyltransferase activity"/>
    <property type="evidence" value="ECO:0007669"/>
    <property type="project" value="UniProtKB-KW"/>
</dbReference>
<name>A0A955L3K3_9BACT</name>
<dbReference type="Pfam" id="PF01702">
    <property type="entry name" value="TGT"/>
    <property type="match status" value="1"/>
</dbReference>
<evidence type="ECO:0000256" key="1">
    <source>
        <dbReference type="ARBA" id="ARBA00022694"/>
    </source>
</evidence>
<dbReference type="PANTHER" id="PTHR46499">
    <property type="entry name" value="QUEUINE TRNA-RIBOSYLTRANSFERASE"/>
    <property type="match status" value="1"/>
</dbReference>
<feature type="non-terminal residue" evidence="3">
    <location>
        <position position="199"/>
    </location>
</feature>
<dbReference type="InterPro" id="IPR050076">
    <property type="entry name" value="ArchSynthase1/Queuine_TRR"/>
</dbReference>
<comment type="caution">
    <text evidence="3">The sequence shown here is derived from an EMBL/GenBank/DDBJ whole genome shotgun (WGS) entry which is preliminary data.</text>
</comment>
<gene>
    <name evidence="3" type="ORF">KC660_02730</name>
</gene>
<keyword evidence="1" id="KW-0819">tRNA processing</keyword>
<evidence type="ECO:0000259" key="2">
    <source>
        <dbReference type="Pfam" id="PF01702"/>
    </source>
</evidence>
<dbReference type="InterPro" id="IPR036511">
    <property type="entry name" value="TGT-like_sf"/>
</dbReference>
<reference evidence="3" key="2">
    <citation type="journal article" date="2021" name="Microbiome">
        <title>Successional dynamics and alternative stable states in a saline activated sludge microbial community over 9 years.</title>
        <authorList>
            <person name="Wang Y."/>
            <person name="Ye J."/>
            <person name="Ju F."/>
            <person name="Liu L."/>
            <person name="Boyd J.A."/>
            <person name="Deng Y."/>
            <person name="Parks D.H."/>
            <person name="Jiang X."/>
            <person name="Yin X."/>
            <person name="Woodcroft B.J."/>
            <person name="Tyson G.W."/>
            <person name="Hugenholtz P."/>
            <person name="Polz M.F."/>
            <person name="Zhang T."/>
        </authorList>
    </citation>
    <scope>NUCLEOTIDE SEQUENCE</scope>
    <source>
        <strain evidence="3">HKST-UBA10</strain>
    </source>
</reference>
<organism evidence="3 4">
    <name type="scientific">Candidatus Dojkabacteria bacterium</name>
    <dbReference type="NCBI Taxonomy" id="2099670"/>
    <lineage>
        <taxon>Bacteria</taxon>
        <taxon>Candidatus Dojkabacteria</taxon>
    </lineage>
</organism>
<proteinExistence type="predicted"/>